<evidence type="ECO:0000256" key="3">
    <source>
        <dbReference type="ARBA" id="ARBA00022806"/>
    </source>
</evidence>
<dbReference type="Pfam" id="PF13086">
    <property type="entry name" value="AAA_11"/>
    <property type="match status" value="2"/>
</dbReference>
<dbReference type="SUPFAM" id="SSF52540">
    <property type="entry name" value="P-loop containing nucleoside triphosphate hydrolases"/>
    <property type="match status" value="1"/>
</dbReference>
<evidence type="ECO:0000259" key="7">
    <source>
        <dbReference type="Pfam" id="PF13087"/>
    </source>
</evidence>
<sequence length="1102" mass="125432">METAEVKKERVVAGRGLIDFVFSWSLTDVLNSNFYKYKVWKIPMTFSTVTEYKRSFILPLLEETHADLLSCMASLPQAPSCEIISVKRITKDYKLPKDFFYSIVLKLSKVKKSDAEGTYKPQCGDVIAITDAKPKSAGDLGRSKISYVIAIVLGVQDNLTRLSILSSKPILLVEDKMKDIKSGTLFAINLINLTTNIRIWEELKTNVKDHNLNIIQQVLQTNFVDVENCSICQHHLKKKHSSAYSNIIARIRSSELNESQKSAVLRCIDTRECHHQNSVKMIWGPPGTGKTKTVGFLLHSLLKMNCRTLTCAPTNTAVLEVTERLLKTAKESMEYDTYSLADIVLFGNGEKMKIKDHDELLDVFLDYRVDFLEKFFFSSSVWEDSLISTISFLEHPERQYGLYLTNRRVEDYEEDKDKKNEVLGKGETNRNQSEGTSDKSSRDKKDKKGNKVSNSVIVEILKEKEEKKKVEDMLSLKAEKKQPKHEKEKEKEQAEGDKKCDDFLTYEEFMKKRFGCISKRLSFYIVNLHTHLPTSFVSQQTAKKMISAFDSLKSFQKLLDEVVSRDKPGGCLKFSVARTECLEVLKSLPQKFPVPEFHDRWDIKKFCLENACLIFCTVSSSAKLHAGGMSNALELVVIDEAAQLKECESAIPLQLPGVRHAILIGDEKQLPATVKSKISEEAAFGRSLFERLAMLGHKKHLLNVQHRMHPSISLFPNGEFYQYQISDGPNVKKQSYNRRFLHGTMYDSYSFINIAHGKEEFDNKHSLKNKVEVAVISEIVSSLHKNFIETKENVTIGIISPYKAQVYAIQENLKIYSDDDSSDFTVSVRSVDGFQGGEEDVIIMSTVRCNGNGSVGFLSNSQRANAGLTRARYCLWILGNAETLIRSGSIWNKLVLDAKKRRCFHNAEEDKNLAYAIAAALVDLNQLNILLNIDSILFRNARWKVCFDDAFWRSMVRVKNNELCKQVLSLLEKLSNGWRQPQKGRNLIVHDKISSQLLEYYKVNDQLYLVWTIDIIQENSNHIQVLKVLDILPLSSIAELEKQLEILFKSYQLDKISRCKYKCNDGDLIVPMRWSISNGTAEANRVKDLVSKALAALGLIDN</sequence>
<evidence type="ECO:0000256" key="2">
    <source>
        <dbReference type="ARBA" id="ARBA00022801"/>
    </source>
</evidence>
<feature type="domain" description="DUF6469" evidence="8">
    <location>
        <begin position="100"/>
        <end position="205"/>
    </location>
</feature>
<dbReference type="Pfam" id="PF13087">
    <property type="entry name" value="AAA_12"/>
    <property type="match status" value="1"/>
</dbReference>
<evidence type="ECO:0000259" key="6">
    <source>
        <dbReference type="Pfam" id="PF13086"/>
    </source>
</evidence>
<dbReference type="Gene3D" id="3.40.50.300">
    <property type="entry name" value="P-loop containing nucleotide triphosphate hydrolases"/>
    <property type="match status" value="2"/>
</dbReference>
<keyword evidence="3" id="KW-0347">Helicase</keyword>
<accession>A0A6P4A234</accession>
<dbReference type="AlphaFoldDB" id="A0A6P4A234"/>
<protein>
    <submittedName>
        <fullName evidence="9">uncharacterized protein LOC107422114</fullName>
    </submittedName>
</protein>
<keyword evidence="4" id="KW-0067">ATP-binding</keyword>
<dbReference type="GO" id="GO:0016787">
    <property type="term" value="F:hydrolase activity"/>
    <property type="evidence" value="ECO:0007669"/>
    <property type="project" value="UniProtKB-KW"/>
</dbReference>
<dbReference type="InterPro" id="IPR045055">
    <property type="entry name" value="DNA2/NAM7-like"/>
</dbReference>
<dbReference type="GO" id="GO:0005694">
    <property type="term" value="C:chromosome"/>
    <property type="evidence" value="ECO:0007669"/>
    <property type="project" value="UniProtKB-ARBA"/>
</dbReference>
<evidence type="ECO:0000256" key="5">
    <source>
        <dbReference type="SAM" id="MobiDB-lite"/>
    </source>
</evidence>
<feature type="region of interest" description="Disordered" evidence="5">
    <location>
        <begin position="415"/>
        <end position="450"/>
    </location>
</feature>
<organism evidence="9">
    <name type="scientific">Ziziphus jujuba</name>
    <name type="common">Chinese jujube</name>
    <name type="synonym">Ziziphus sativa</name>
    <dbReference type="NCBI Taxonomy" id="326968"/>
    <lineage>
        <taxon>Eukaryota</taxon>
        <taxon>Viridiplantae</taxon>
        <taxon>Streptophyta</taxon>
        <taxon>Embryophyta</taxon>
        <taxon>Tracheophyta</taxon>
        <taxon>Spermatophyta</taxon>
        <taxon>Magnoliopsida</taxon>
        <taxon>eudicotyledons</taxon>
        <taxon>Gunneridae</taxon>
        <taxon>Pentapetalae</taxon>
        <taxon>rosids</taxon>
        <taxon>fabids</taxon>
        <taxon>Rosales</taxon>
        <taxon>Rhamnaceae</taxon>
        <taxon>Paliureae</taxon>
        <taxon>Ziziphus</taxon>
    </lineage>
</organism>
<feature type="region of interest" description="Disordered" evidence="5">
    <location>
        <begin position="474"/>
        <end position="494"/>
    </location>
</feature>
<dbReference type="Pfam" id="PF20073">
    <property type="entry name" value="DUF6469"/>
    <property type="match status" value="1"/>
</dbReference>
<dbReference type="InterPro" id="IPR047187">
    <property type="entry name" value="SF1_C_Upf1"/>
</dbReference>
<dbReference type="InterPro" id="IPR041677">
    <property type="entry name" value="DNA2/NAM7_AAA_11"/>
</dbReference>
<dbReference type="GO" id="GO:0004386">
    <property type="term" value="F:helicase activity"/>
    <property type="evidence" value="ECO:0007669"/>
    <property type="project" value="UniProtKB-KW"/>
</dbReference>
<name>A0A6P4A234_ZIZJJ</name>
<dbReference type="GeneID" id="107422114"/>
<evidence type="ECO:0000259" key="8">
    <source>
        <dbReference type="Pfam" id="PF20073"/>
    </source>
</evidence>
<evidence type="ECO:0000313" key="9">
    <source>
        <dbReference type="RefSeq" id="XP_015887008.1"/>
    </source>
</evidence>
<dbReference type="RefSeq" id="XP_015887008.1">
    <property type="nucleotide sequence ID" value="XM_016031522.2"/>
</dbReference>
<gene>
    <name evidence="9" type="primary">LOC107422114</name>
</gene>
<keyword evidence="2" id="KW-0378">Hydrolase</keyword>
<feature type="domain" description="DNA2/NAM7 helicase-like C-terminal" evidence="7">
    <location>
        <begin position="685"/>
        <end position="881"/>
    </location>
</feature>
<evidence type="ECO:0000256" key="1">
    <source>
        <dbReference type="ARBA" id="ARBA00022741"/>
    </source>
</evidence>
<dbReference type="PANTHER" id="PTHR10887:SF522">
    <property type="entry name" value="P-LOOP CONTAINING NUCLEOSIDE TRIPHOSPHATE HYDROLASES SUPERFAMILY PROTEIN"/>
    <property type="match status" value="1"/>
</dbReference>
<dbReference type="PANTHER" id="PTHR10887">
    <property type="entry name" value="DNA2/NAM7 HELICASE FAMILY"/>
    <property type="match status" value="1"/>
</dbReference>
<dbReference type="FunFam" id="3.40.50.300:FF:000326">
    <property type="entry name" value="P-loop containing nucleoside triphosphate hydrolase"/>
    <property type="match status" value="1"/>
</dbReference>
<feature type="domain" description="DNA2/NAM7 helicase helicase" evidence="6">
    <location>
        <begin position="255"/>
        <end position="484"/>
    </location>
</feature>
<dbReference type="GO" id="GO:0005524">
    <property type="term" value="F:ATP binding"/>
    <property type="evidence" value="ECO:0007669"/>
    <property type="project" value="UniProtKB-KW"/>
</dbReference>
<dbReference type="CDD" id="cd18808">
    <property type="entry name" value="SF1_C_Upf1"/>
    <property type="match status" value="1"/>
</dbReference>
<reference evidence="9" key="1">
    <citation type="submission" date="2022-04" db="UniProtKB">
        <authorList>
            <consortium name="RefSeq"/>
        </authorList>
    </citation>
    <scope>IDENTIFICATION</scope>
    <source>
        <tissue evidence="9">In vitro plantlets</tissue>
    </source>
</reference>
<dbReference type="InterPro" id="IPR027417">
    <property type="entry name" value="P-loop_NTPase"/>
</dbReference>
<keyword evidence="1" id="KW-0547">Nucleotide-binding</keyword>
<feature type="compositionally biased region" description="Basic and acidic residues" evidence="5">
    <location>
        <begin position="436"/>
        <end position="446"/>
    </location>
</feature>
<dbReference type="RefSeq" id="XP_015887008.3">
    <property type="nucleotide sequence ID" value="XM_016031522.4"/>
</dbReference>
<proteinExistence type="predicted"/>
<feature type="domain" description="DNA2/NAM7 helicase helicase" evidence="6">
    <location>
        <begin position="603"/>
        <end position="677"/>
    </location>
</feature>
<evidence type="ECO:0000256" key="4">
    <source>
        <dbReference type="ARBA" id="ARBA00022840"/>
    </source>
</evidence>
<feature type="compositionally biased region" description="Basic and acidic residues" evidence="5">
    <location>
        <begin position="415"/>
        <end position="428"/>
    </location>
</feature>
<dbReference type="InterPro" id="IPR041679">
    <property type="entry name" value="DNA2/NAM7-like_C"/>
</dbReference>
<dbReference type="KEGG" id="zju:107422114"/>
<dbReference type="InterPro" id="IPR045529">
    <property type="entry name" value="DUF6469"/>
</dbReference>